<feature type="compositionally biased region" description="Basic and acidic residues" evidence="1">
    <location>
        <begin position="18"/>
        <end position="37"/>
    </location>
</feature>
<organism evidence="2 3">
    <name type="scientific">Babesia ovata</name>
    <dbReference type="NCBI Taxonomy" id="189622"/>
    <lineage>
        <taxon>Eukaryota</taxon>
        <taxon>Sar</taxon>
        <taxon>Alveolata</taxon>
        <taxon>Apicomplexa</taxon>
        <taxon>Aconoidasida</taxon>
        <taxon>Piroplasmida</taxon>
        <taxon>Babesiidae</taxon>
        <taxon>Babesia</taxon>
    </lineage>
</organism>
<dbReference type="EMBL" id="BDSA01000002">
    <property type="protein sequence ID" value="GBE60120.1"/>
    <property type="molecule type" value="Genomic_DNA"/>
</dbReference>
<dbReference type="VEuPathDB" id="PiroplasmaDB:BOVATA_016130"/>
<dbReference type="RefSeq" id="XP_028866363.1">
    <property type="nucleotide sequence ID" value="XM_029010530.1"/>
</dbReference>
<evidence type="ECO:0000256" key="1">
    <source>
        <dbReference type="SAM" id="MobiDB-lite"/>
    </source>
</evidence>
<dbReference type="GeneID" id="39873890"/>
<keyword evidence="3" id="KW-1185">Reference proteome</keyword>
<dbReference type="AlphaFoldDB" id="A0A2H6KAV3"/>
<feature type="compositionally biased region" description="Basic and acidic residues" evidence="1">
    <location>
        <begin position="302"/>
        <end position="317"/>
    </location>
</feature>
<name>A0A2H6KAV3_9APIC</name>
<proteinExistence type="predicted"/>
<evidence type="ECO:0000313" key="2">
    <source>
        <dbReference type="EMBL" id="GBE60120.1"/>
    </source>
</evidence>
<sequence>MRGSDRVRAANGPPSLEVLRRAGTEMRHSDNRAARPDRWDTASEISITVASVVRSPGVRRADAPPSAYSLPEKAVDQACSAEGSSAARPLHNPLVRHVGQSTSSDGIPRVPTLNLALLHTRTSVPLSSLGESDQAPPPQIKPQWQKKDDIVGHLNEIQSQLERRLSTVRLEYQKKLSESALVGFAKRRSARMLSMRTDESISLHSESSKRQDMVRRPELRGHSGAYNAATAVNARGRQRNASPPRMAAGPPPRRPSGKVPSPDHGKVGAPMTRYATFATAKRGSRAPSRFVPPDWNALVNKETPDEKDGPSKQDNKTAAHATPSAPPAQPDNILPAEALMRPPEMREARKPPPTSLRLSSLHRKNENTYDVNLVNNVCRRATTKPVGPNMLERATTAAMGKFEGVKESVINGFRRSQTSALLSRSAEENKDDVKPSMVTFKPFQSPTLSEQDLSSKTVTDEGWPGSPLARAYSYVDRVIHGTSGNEAAEEKAQPVARPPSRQVAGGEPAPNQRDRNARSIRYLENIERAMPRPVASETRVEVETETGNEAPMRRQTTVTLRRRDTYTVDAEQIRDKLRAAAEPASESSEDDDNTSYQVVSVSGSDLEEVSGQYEQPEQQRPFIINENMVERNVDAASLTHLPTISGNHVKGIAGYSLEYLNQLSKVNSKYALLRQRELDASVEMGNTSGFGHQASLRTSVKPWFRNPLAEKAWRKRANGAKYASFIPNARHVEHTTDAALKKQMDQLATYRLDLEERERHGVMDPFYEYEKAKQNKTLIDSDWAKYGRPVGKH</sequence>
<reference evidence="2 3" key="1">
    <citation type="journal article" date="2017" name="BMC Genomics">
        <title>Whole-genome assembly of Babesia ovata and comparative genomics between closely related pathogens.</title>
        <authorList>
            <person name="Yamagishi J."/>
            <person name="Asada M."/>
            <person name="Hakimi H."/>
            <person name="Tanaka T.Q."/>
            <person name="Sugimoto C."/>
            <person name="Kawazu S."/>
        </authorList>
    </citation>
    <scope>NUCLEOTIDE SEQUENCE [LARGE SCALE GENOMIC DNA]</scope>
    <source>
        <strain evidence="2 3">Miyake</strain>
    </source>
</reference>
<accession>A0A2H6KAV3</accession>
<evidence type="ECO:0000313" key="3">
    <source>
        <dbReference type="Proteomes" id="UP000236319"/>
    </source>
</evidence>
<feature type="compositionally biased region" description="Polar residues" evidence="1">
    <location>
        <begin position="443"/>
        <end position="457"/>
    </location>
</feature>
<dbReference type="OrthoDB" id="366458at2759"/>
<feature type="region of interest" description="Disordered" evidence="1">
    <location>
        <begin position="443"/>
        <end position="464"/>
    </location>
</feature>
<feature type="region of interest" description="Disordered" evidence="1">
    <location>
        <begin position="485"/>
        <end position="517"/>
    </location>
</feature>
<protein>
    <submittedName>
        <fullName evidence="2">Uncharacterized protein</fullName>
    </submittedName>
</protein>
<comment type="caution">
    <text evidence="2">The sequence shown here is derived from an EMBL/GenBank/DDBJ whole genome shotgun (WGS) entry which is preliminary data.</text>
</comment>
<gene>
    <name evidence="2" type="ORF">BOVATA_016130</name>
</gene>
<feature type="compositionally biased region" description="Basic and acidic residues" evidence="1">
    <location>
        <begin position="197"/>
        <end position="221"/>
    </location>
</feature>
<feature type="region of interest" description="Disordered" evidence="1">
    <location>
        <begin position="532"/>
        <end position="552"/>
    </location>
</feature>
<feature type="region of interest" description="Disordered" evidence="1">
    <location>
        <begin position="197"/>
        <end position="333"/>
    </location>
</feature>
<dbReference type="Proteomes" id="UP000236319">
    <property type="component" value="Unassembled WGS sequence"/>
</dbReference>
<feature type="region of interest" description="Disordered" evidence="1">
    <location>
        <begin position="1"/>
        <end position="37"/>
    </location>
</feature>